<proteinExistence type="predicted"/>
<sequence>MVKPCNGEDCQWFSEVYFSRVDAFIEDYKNGRKCSRHVRRVKFFAKEEEGMGIYARYLSILEIKEQNASEKILAPETQEKIFLALCSVWNLISEWDLEEPLALTIEGRYFRSNDKRLTDFAHQKNIKRLACEDAAFADPLDVLKIAKRLPALKMLGVHVEHMDKQLRSEVANEMRTWKTALPKLNDLNSMGRRKGIHGTQEGMPQSLKI</sequence>
<evidence type="ECO:0000256" key="1">
    <source>
        <dbReference type="SAM" id="MobiDB-lite"/>
    </source>
</evidence>
<comment type="caution">
    <text evidence="2">The sequence shown here is derived from an EMBL/GenBank/DDBJ whole genome shotgun (WGS) entry which is preliminary data.</text>
</comment>
<evidence type="ECO:0000313" key="3">
    <source>
        <dbReference type="Proteomes" id="UP000616885"/>
    </source>
</evidence>
<gene>
    <name evidence="2" type="ORF">IM811_001949</name>
</gene>
<reference evidence="2" key="1">
    <citation type="submission" date="2020-10" db="EMBL/GenBank/DDBJ databases">
        <title>High-Quality Genome Resource of Clonostachys rosea strain S41 by Oxford Nanopore Long-Read Sequencing.</title>
        <authorList>
            <person name="Wang H."/>
        </authorList>
    </citation>
    <scope>NUCLEOTIDE SEQUENCE</scope>
    <source>
        <strain evidence="2">S41</strain>
    </source>
</reference>
<protein>
    <submittedName>
        <fullName evidence="2">Uncharacterized protein</fullName>
    </submittedName>
</protein>
<organism evidence="2 3">
    <name type="scientific">Bionectria ochroleuca</name>
    <name type="common">Gliocladium roseum</name>
    <dbReference type="NCBI Taxonomy" id="29856"/>
    <lineage>
        <taxon>Eukaryota</taxon>
        <taxon>Fungi</taxon>
        <taxon>Dikarya</taxon>
        <taxon>Ascomycota</taxon>
        <taxon>Pezizomycotina</taxon>
        <taxon>Sordariomycetes</taxon>
        <taxon>Hypocreomycetidae</taxon>
        <taxon>Hypocreales</taxon>
        <taxon>Bionectriaceae</taxon>
        <taxon>Clonostachys</taxon>
    </lineage>
</organism>
<dbReference type="AlphaFoldDB" id="A0A8H7NQ40"/>
<evidence type="ECO:0000313" key="2">
    <source>
        <dbReference type="EMBL" id="KAF9760255.1"/>
    </source>
</evidence>
<dbReference type="EMBL" id="JADCTT010000001">
    <property type="protein sequence ID" value="KAF9760255.1"/>
    <property type="molecule type" value="Genomic_DNA"/>
</dbReference>
<name>A0A8H7NQ40_BIOOC</name>
<dbReference type="Proteomes" id="UP000616885">
    <property type="component" value="Unassembled WGS sequence"/>
</dbReference>
<feature type="region of interest" description="Disordered" evidence="1">
    <location>
        <begin position="189"/>
        <end position="209"/>
    </location>
</feature>
<accession>A0A8H7NQ40</accession>